<dbReference type="AlphaFoldDB" id="A0AAW1FQ32"/>
<gene>
    <name evidence="1" type="ORF">VZT92_006526</name>
</gene>
<sequence length="76" mass="8723">MCKKKKKKEVRQLSNADNWLQAVQQLLRCALRWKDCVIASFQFEPIEGGAGRLSHRRSCSSLRGTLHRTDRVATIP</sequence>
<evidence type="ECO:0000313" key="1">
    <source>
        <dbReference type="EMBL" id="KAK9536764.1"/>
    </source>
</evidence>
<proteinExistence type="predicted"/>
<name>A0AAW1FQ32_ZOAVI</name>
<protein>
    <submittedName>
        <fullName evidence="1">Uncharacterized protein</fullName>
    </submittedName>
</protein>
<comment type="caution">
    <text evidence="1">The sequence shown here is derived from an EMBL/GenBank/DDBJ whole genome shotgun (WGS) entry which is preliminary data.</text>
</comment>
<dbReference type="Proteomes" id="UP001488805">
    <property type="component" value="Unassembled WGS sequence"/>
</dbReference>
<reference evidence="1 2" key="1">
    <citation type="journal article" date="2024" name="Genome Biol. Evol.">
        <title>Chromosome-level genome assembly of the viviparous eelpout Zoarces viviparus.</title>
        <authorList>
            <person name="Fuhrmann N."/>
            <person name="Brasseur M.V."/>
            <person name="Bakowski C.E."/>
            <person name="Podsiadlowski L."/>
            <person name="Prost S."/>
            <person name="Krehenwinkel H."/>
            <person name="Mayer C."/>
        </authorList>
    </citation>
    <scope>NUCLEOTIDE SEQUENCE [LARGE SCALE GENOMIC DNA]</scope>
    <source>
        <strain evidence="1">NO-MEL_2022_Ind0_liver</strain>
    </source>
</reference>
<evidence type="ECO:0000313" key="2">
    <source>
        <dbReference type="Proteomes" id="UP001488805"/>
    </source>
</evidence>
<organism evidence="1 2">
    <name type="scientific">Zoarces viviparus</name>
    <name type="common">Viviparous eelpout</name>
    <name type="synonym">Blennius viviparus</name>
    <dbReference type="NCBI Taxonomy" id="48416"/>
    <lineage>
        <taxon>Eukaryota</taxon>
        <taxon>Metazoa</taxon>
        <taxon>Chordata</taxon>
        <taxon>Craniata</taxon>
        <taxon>Vertebrata</taxon>
        <taxon>Euteleostomi</taxon>
        <taxon>Actinopterygii</taxon>
        <taxon>Neopterygii</taxon>
        <taxon>Teleostei</taxon>
        <taxon>Neoteleostei</taxon>
        <taxon>Acanthomorphata</taxon>
        <taxon>Eupercaria</taxon>
        <taxon>Perciformes</taxon>
        <taxon>Cottioidei</taxon>
        <taxon>Zoarcales</taxon>
        <taxon>Zoarcidae</taxon>
        <taxon>Zoarcinae</taxon>
        <taxon>Zoarces</taxon>
    </lineage>
</organism>
<accession>A0AAW1FQ32</accession>
<dbReference type="EMBL" id="JBCEZU010000045">
    <property type="protein sequence ID" value="KAK9536764.1"/>
    <property type="molecule type" value="Genomic_DNA"/>
</dbReference>
<keyword evidence="2" id="KW-1185">Reference proteome</keyword>